<evidence type="ECO:0000256" key="1">
    <source>
        <dbReference type="SAM" id="Coils"/>
    </source>
</evidence>
<evidence type="ECO:0000313" key="3">
    <source>
        <dbReference type="Proteomes" id="UP000028760"/>
    </source>
</evidence>
<feature type="coiled-coil region" evidence="1">
    <location>
        <begin position="3"/>
        <end position="61"/>
    </location>
</feature>
<reference evidence="3" key="1">
    <citation type="submission" date="2013-10" db="EMBL/GenBank/DDBJ databases">
        <authorList>
            <person name="Schartl M."/>
            <person name="Warren W."/>
        </authorList>
    </citation>
    <scope>NUCLEOTIDE SEQUENCE [LARGE SCALE GENOMIC DNA]</scope>
    <source>
        <strain evidence="3">female</strain>
    </source>
</reference>
<dbReference type="GeneTree" id="ENSGT00410000028985"/>
<keyword evidence="3" id="KW-1185">Reference proteome</keyword>
<sequence length="215" mass="24596">MALKVIQKDMEELKDAMNMMSGELAILTKQQSTITDLLTEIKQLKIQTVEQAKKIDFLENRVADLEQYSRINDVLITGLDIRSSYSQAVRGSRSDINSEHEATTKEQAIAFLQSKDIDIEKENIEACHTLSVKGQRGKKVSLPIIIRFTNRKHKIELLKQGKNLKGTSVYINEHLARILKKQNKIQATWTMNCKVYIKTKDAPENARGLWIRSLD</sequence>
<proteinExistence type="predicted"/>
<keyword evidence="1" id="KW-0175">Coiled coil</keyword>
<dbReference type="Ensembl" id="ENSPFOT00000000714.1">
    <property type="protein sequence ID" value="ENSPFOP00000000713.1"/>
    <property type="gene ID" value="ENSPFOG00000000755.1"/>
</dbReference>
<accession>A0A087X4L0</accession>
<evidence type="ECO:0008006" key="4">
    <source>
        <dbReference type="Google" id="ProtNLM"/>
    </source>
</evidence>
<dbReference type="AlphaFoldDB" id="A0A087X4L0"/>
<dbReference type="EMBL" id="AYCK01020474">
    <property type="status" value="NOT_ANNOTATED_CDS"/>
    <property type="molecule type" value="Genomic_DNA"/>
</dbReference>
<dbReference type="OMA" id="DNCIMSL"/>
<reference evidence="2" key="2">
    <citation type="submission" date="2025-08" db="UniProtKB">
        <authorList>
            <consortium name="Ensembl"/>
        </authorList>
    </citation>
    <scope>IDENTIFICATION</scope>
</reference>
<organism evidence="2 3">
    <name type="scientific">Poecilia formosa</name>
    <name type="common">Amazon molly</name>
    <name type="synonym">Limia formosa</name>
    <dbReference type="NCBI Taxonomy" id="48698"/>
    <lineage>
        <taxon>Eukaryota</taxon>
        <taxon>Metazoa</taxon>
        <taxon>Chordata</taxon>
        <taxon>Craniata</taxon>
        <taxon>Vertebrata</taxon>
        <taxon>Euteleostomi</taxon>
        <taxon>Actinopterygii</taxon>
        <taxon>Neopterygii</taxon>
        <taxon>Teleostei</taxon>
        <taxon>Neoteleostei</taxon>
        <taxon>Acanthomorphata</taxon>
        <taxon>Ovalentaria</taxon>
        <taxon>Atherinomorphae</taxon>
        <taxon>Cyprinodontiformes</taxon>
        <taxon>Poeciliidae</taxon>
        <taxon>Poeciliinae</taxon>
        <taxon>Poecilia</taxon>
    </lineage>
</organism>
<reference evidence="2" key="3">
    <citation type="submission" date="2025-09" db="UniProtKB">
        <authorList>
            <consortium name="Ensembl"/>
        </authorList>
    </citation>
    <scope>IDENTIFICATION</scope>
</reference>
<protein>
    <recommendedName>
        <fullName evidence="4">L1 transposable element RRM domain-containing protein</fullName>
    </recommendedName>
</protein>
<name>A0A087X4L0_POEFO</name>
<dbReference type="Proteomes" id="UP000028760">
    <property type="component" value="Unassembled WGS sequence"/>
</dbReference>
<evidence type="ECO:0000313" key="2">
    <source>
        <dbReference type="Ensembl" id="ENSPFOP00000000713.1"/>
    </source>
</evidence>